<dbReference type="GO" id="GO:0003677">
    <property type="term" value="F:DNA binding"/>
    <property type="evidence" value="ECO:0007669"/>
    <property type="project" value="InterPro"/>
</dbReference>
<dbReference type="InterPro" id="IPR003346">
    <property type="entry name" value="Transposase_20"/>
</dbReference>
<name>A0A1H8L693_9RHOB</name>
<organism evidence="2 3">
    <name type="scientific">Paracoccus alcaliphilus</name>
    <dbReference type="NCBI Taxonomy" id="34002"/>
    <lineage>
        <taxon>Bacteria</taxon>
        <taxon>Pseudomonadati</taxon>
        <taxon>Pseudomonadota</taxon>
        <taxon>Alphaproteobacteria</taxon>
        <taxon>Rhodobacterales</taxon>
        <taxon>Paracoccaceae</taxon>
        <taxon>Paracoccus</taxon>
    </lineage>
</organism>
<dbReference type="Pfam" id="PF02371">
    <property type="entry name" value="Transposase_20"/>
    <property type="match status" value="1"/>
</dbReference>
<protein>
    <submittedName>
        <fullName evidence="2">Transposase IS116/IS110/IS902 family protein</fullName>
    </submittedName>
</protein>
<dbReference type="OrthoDB" id="4337860at2"/>
<gene>
    <name evidence="2" type="ORF">SAMN04489859_102812</name>
</gene>
<dbReference type="EMBL" id="FODE01000028">
    <property type="protein sequence ID" value="SEO00702.1"/>
    <property type="molecule type" value="Genomic_DNA"/>
</dbReference>
<feature type="domain" description="Transposase IS116/IS110/IS902 C-terminal" evidence="1">
    <location>
        <begin position="4"/>
        <end position="73"/>
    </location>
</feature>
<sequence length="90" mass="9871">MHSHGISTLTVAEMPILVCGNSERIRYEAVLAKLCGVCSHPVSGGKTIRVRLKRGRNRQANAALYRAAVVRMRDLRRRSGRGREGGTRGA</sequence>
<dbReference type="AlphaFoldDB" id="A0A1H8L693"/>
<proteinExistence type="predicted"/>
<evidence type="ECO:0000259" key="1">
    <source>
        <dbReference type="Pfam" id="PF02371"/>
    </source>
</evidence>
<accession>A0A1H8L693</accession>
<reference evidence="2 3" key="1">
    <citation type="submission" date="2016-10" db="EMBL/GenBank/DDBJ databases">
        <authorList>
            <person name="de Groot N.N."/>
        </authorList>
    </citation>
    <scope>NUCLEOTIDE SEQUENCE [LARGE SCALE GENOMIC DNA]</scope>
    <source>
        <strain evidence="2 3">DSM 8512</strain>
    </source>
</reference>
<evidence type="ECO:0000313" key="3">
    <source>
        <dbReference type="Proteomes" id="UP000199054"/>
    </source>
</evidence>
<dbReference type="GO" id="GO:0004803">
    <property type="term" value="F:transposase activity"/>
    <property type="evidence" value="ECO:0007669"/>
    <property type="project" value="InterPro"/>
</dbReference>
<dbReference type="Proteomes" id="UP000199054">
    <property type="component" value="Unassembled WGS sequence"/>
</dbReference>
<evidence type="ECO:0000313" key="2">
    <source>
        <dbReference type="EMBL" id="SEO00702.1"/>
    </source>
</evidence>
<dbReference type="RefSeq" id="WP_090614817.1">
    <property type="nucleotide sequence ID" value="NZ_CP067124.1"/>
</dbReference>
<dbReference type="GO" id="GO:0006313">
    <property type="term" value="P:DNA transposition"/>
    <property type="evidence" value="ECO:0007669"/>
    <property type="project" value="InterPro"/>
</dbReference>
<keyword evidence="3" id="KW-1185">Reference proteome</keyword>